<keyword evidence="11" id="KW-0458">Lysosome</keyword>
<dbReference type="SUPFAM" id="SSF49303">
    <property type="entry name" value="beta-Galactosidase/glucuronidase domain"/>
    <property type="match status" value="3"/>
</dbReference>
<dbReference type="InterPro" id="IPR050887">
    <property type="entry name" value="Beta-mannosidase_GH2"/>
</dbReference>
<sequence>MVLQAVATQAIPLRKYLHEGWEFRQVRGVNWYPATVPGGVHTDLMDNQLIDDPFFRLNERGMQWIDKEDWIYRTLFDVDPAMMSKKNIILDFEGLDTYADVTLNGKKILTADNMFREWRVDVKELLKSQGNQLQIYFHSPIKIAMPKWEAVPFQYRSSNDQSENGGLFDRKVGVFVRKAGYHFGWDWGPRLVTSGIWRSVVLEAWEDARITDVFYEQQEVTSRAATVHATVEIYADKDMQVVVAIDNCTDNYQLDQKAVTVQKGVNKVPLSFTIKQPKLWWTNGLGEAFLYSFSVVINADGHEIDRLDRKIGLRSLKVVTKPDEQGESFYFELNGQPIFAKGANYIPCDNFLTRVTDSIYDKTIQDAVKANMNMLRVWGGGIYENDIFYDLCDKYGILVWQDFMFACSVYPSEGELLENIRQEAIDNVRRLRNHSCIALWCGNNECLDAWFNWNWKRTYDKQNPEWSKIIWNQFKELYFVTLPKVVEEYHPGACYRKSSPYSDDEGTRNHKVGDMHYWEVWQGLKPLSQFMKERSRFFSEYGFQSFPDFESIKRYAPKQEDWELTSEVMMSHQRGGVSANKRINDFLLKEYKAPKDFRTFVYMSQLLQADAIKMAMEAHRRDMPYCMGSLVWQHNDCWPVASWSSRDYYGRWKAQHYFTVKSFDDILISPVKDESRLKIYAVSDRLKRTSGVLTVKSIRLDGQIIEEKQQKINVQANTSKVVWEADLATLLGNTEEGNAVVYMTYQDKLGKKYTNIYFPAKQQQMCYPKVVFSTNIVPMEGGYEVTLRSDVFARGVYLTIEGDTDHFISDNYFDLMPQEDVKLKVYTKLSLSEFEQNLKVASFSDMYN</sequence>
<evidence type="ECO:0000256" key="6">
    <source>
        <dbReference type="ARBA" id="ARBA00012754"/>
    </source>
</evidence>
<evidence type="ECO:0000259" key="17">
    <source>
        <dbReference type="Pfam" id="PF17753"/>
    </source>
</evidence>
<comment type="pathway">
    <text evidence="4">Glycan metabolism; N-glycan degradation.</text>
</comment>
<dbReference type="PANTHER" id="PTHR43730">
    <property type="entry name" value="BETA-MANNOSIDASE"/>
    <property type="match status" value="1"/>
</dbReference>
<dbReference type="Gene3D" id="2.60.120.260">
    <property type="entry name" value="Galactose-binding domain-like"/>
    <property type="match status" value="1"/>
</dbReference>
<dbReference type="InterPro" id="IPR041625">
    <property type="entry name" value="Beta-mannosidase_Ig"/>
</dbReference>
<evidence type="ECO:0000256" key="4">
    <source>
        <dbReference type="ARBA" id="ARBA00004740"/>
    </source>
</evidence>
<keyword evidence="9" id="KW-0378">Hydrolase</keyword>
<dbReference type="GO" id="GO:0004567">
    <property type="term" value="F:beta-mannosidase activity"/>
    <property type="evidence" value="ECO:0007669"/>
    <property type="project" value="UniProtKB-EC"/>
</dbReference>
<dbReference type="SUPFAM" id="SSF51445">
    <property type="entry name" value="(Trans)glycosidases"/>
    <property type="match status" value="1"/>
</dbReference>
<protein>
    <recommendedName>
        <fullName evidence="14">Beta-mannosidase B</fullName>
        <ecNumber evidence="6">3.2.1.25</ecNumber>
    </recommendedName>
    <alternativeName>
        <fullName evidence="15">Mannanase B</fullName>
    </alternativeName>
</protein>
<dbReference type="InterPro" id="IPR006102">
    <property type="entry name" value="Ig-like_GH2"/>
</dbReference>
<accession>A0A1M5FTQ1</accession>
<evidence type="ECO:0000313" key="20">
    <source>
        <dbReference type="EMBL" id="SHF94883.1"/>
    </source>
</evidence>
<comment type="similarity">
    <text evidence="13">Belongs to the glycosyl hydrolase 2 family. Beta-mannosidase B subfamily.</text>
</comment>
<dbReference type="GO" id="GO:0005975">
    <property type="term" value="P:carbohydrate metabolic process"/>
    <property type="evidence" value="ECO:0007669"/>
    <property type="project" value="InterPro"/>
</dbReference>
<dbReference type="EMBL" id="FQVD01000050">
    <property type="protein sequence ID" value="SHF94883.1"/>
    <property type="molecule type" value="Genomic_DNA"/>
</dbReference>
<dbReference type="Pfam" id="PF00703">
    <property type="entry name" value="Glyco_hydro_2"/>
    <property type="match status" value="1"/>
</dbReference>
<dbReference type="Pfam" id="PF22666">
    <property type="entry name" value="Glyco_hydro_2_N2"/>
    <property type="match status" value="1"/>
</dbReference>
<evidence type="ECO:0000256" key="12">
    <source>
        <dbReference type="ARBA" id="ARBA00023295"/>
    </source>
</evidence>
<dbReference type="EC" id="3.2.1.25" evidence="6"/>
<reference evidence="20 21" key="1">
    <citation type="submission" date="2016-11" db="EMBL/GenBank/DDBJ databases">
        <authorList>
            <person name="Jaros S."/>
            <person name="Januszkiewicz K."/>
            <person name="Wedrychowicz H."/>
        </authorList>
    </citation>
    <scope>NUCLEOTIDE SEQUENCE [LARGE SCALE GENOMIC DNA]</scope>
    <source>
        <strain evidence="20 21">DSM 26883</strain>
    </source>
</reference>
<proteinExistence type="inferred from homology"/>
<evidence type="ECO:0000256" key="13">
    <source>
        <dbReference type="ARBA" id="ARBA00038429"/>
    </source>
</evidence>
<dbReference type="FunFam" id="3.20.20.80:FF:000050">
    <property type="entry name" value="Beta-mannosidase B"/>
    <property type="match status" value="1"/>
</dbReference>
<dbReference type="InterPro" id="IPR008979">
    <property type="entry name" value="Galactose-bd-like_sf"/>
</dbReference>
<feature type="domain" description="Mannosidase Ig/CBM-like" evidence="18">
    <location>
        <begin position="676"/>
        <end position="761"/>
    </location>
</feature>
<keyword evidence="8" id="KW-0732">Signal</keyword>
<feature type="domain" description="Beta-mannosidase-like galactose-binding" evidence="19">
    <location>
        <begin position="21"/>
        <end position="198"/>
    </location>
</feature>
<feature type="domain" description="Glycoside hydrolase family 2 immunoglobulin-like beta-sandwich" evidence="16">
    <location>
        <begin position="208"/>
        <end position="314"/>
    </location>
</feature>
<evidence type="ECO:0000256" key="10">
    <source>
        <dbReference type="ARBA" id="ARBA00023180"/>
    </source>
</evidence>
<comment type="subunit">
    <text evidence="5">Homodimer.</text>
</comment>
<dbReference type="SUPFAM" id="SSF49785">
    <property type="entry name" value="Galactose-binding domain-like"/>
    <property type="match status" value="1"/>
</dbReference>
<evidence type="ECO:0000256" key="9">
    <source>
        <dbReference type="ARBA" id="ARBA00022801"/>
    </source>
</evidence>
<evidence type="ECO:0000259" key="18">
    <source>
        <dbReference type="Pfam" id="PF17786"/>
    </source>
</evidence>
<dbReference type="InterPro" id="IPR041447">
    <property type="entry name" value="Mannosidase_ig"/>
</dbReference>
<dbReference type="InterPro" id="IPR054593">
    <property type="entry name" value="Beta-mannosidase-like_N2"/>
</dbReference>
<dbReference type="InterPro" id="IPR017853">
    <property type="entry name" value="GH"/>
</dbReference>
<dbReference type="InterPro" id="IPR013783">
    <property type="entry name" value="Ig-like_fold"/>
</dbReference>
<dbReference type="GO" id="GO:0005576">
    <property type="term" value="C:extracellular region"/>
    <property type="evidence" value="ECO:0007669"/>
    <property type="project" value="UniProtKB-SubCell"/>
</dbReference>
<dbReference type="Pfam" id="PF17753">
    <property type="entry name" value="Ig_mannosidase"/>
    <property type="match status" value="1"/>
</dbReference>
<name>A0A1M5FTQ1_9BACE</name>
<dbReference type="STRING" id="871325.SAMN05444349_1501"/>
<evidence type="ECO:0000256" key="15">
    <source>
        <dbReference type="ARBA" id="ARBA00041614"/>
    </source>
</evidence>
<dbReference type="GO" id="GO:0006516">
    <property type="term" value="P:glycoprotein catabolic process"/>
    <property type="evidence" value="ECO:0007669"/>
    <property type="project" value="TreeGrafter"/>
</dbReference>
<evidence type="ECO:0000256" key="1">
    <source>
        <dbReference type="ARBA" id="ARBA00000829"/>
    </source>
</evidence>
<keyword evidence="21" id="KW-1185">Reference proteome</keyword>
<dbReference type="Gene3D" id="3.20.20.80">
    <property type="entry name" value="Glycosidases"/>
    <property type="match status" value="1"/>
</dbReference>
<dbReference type="Pfam" id="PF17786">
    <property type="entry name" value="Mannosidase_ig"/>
    <property type="match status" value="1"/>
</dbReference>
<dbReference type="Gene3D" id="2.60.40.10">
    <property type="entry name" value="Immunoglobulins"/>
    <property type="match status" value="3"/>
</dbReference>
<keyword evidence="10" id="KW-0325">Glycoprotein</keyword>
<keyword evidence="7" id="KW-0964">Secreted</keyword>
<feature type="domain" description="Beta-mannosidase Ig-fold" evidence="17">
    <location>
        <begin position="770"/>
        <end position="846"/>
    </location>
</feature>
<comment type="catalytic activity">
    <reaction evidence="1">
        <text>Hydrolysis of terminal, non-reducing beta-D-mannose residues in beta-D-mannosides.</text>
        <dbReference type="EC" id="3.2.1.25"/>
    </reaction>
</comment>
<comment type="subcellular location">
    <subcellularLocation>
        <location evidence="2">Lysosome</location>
    </subcellularLocation>
    <subcellularLocation>
        <location evidence="3">Secreted</location>
    </subcellularLocation>
</comment>
<dbReference type="AlphaFoldDB" id="A0A1M5FTQ1"/>
<evidence type="ECO:0000313" key="21">
    <source>
        <dbReference type="Proteomes" id="UP000184436"/>
    </source>
</evidence>
<evidence type="ECO:0000256" key="11">
    <source>
        <dbReference type="ARBA" id="ARBA00023228"/>
    </source>
</evidence>
<evidence type="ECO:0000256" key="5">
    <source>
        <dbReference type="ARBA" id="ARBA00011738"/>
    </source>
</evidence>
<evidence type="ECO:0000256" key="3">
    <source>
        <dbReference type="ARBA" id="ARBA00004613"/>
    </source>
</evidence>
<dbReference type="FunFam" id="2.60.120.260:FF:000060">
    <property type="entry name" value="Probable beta-mannosidase"/>
    <property type="match status" value="1"/>
</dbReference>
<dbReference type="InterPro" id="IPR036156">
    <property type="entry name" value="Beta-gal/glucu_dom_sf"/>
</dbReference>
<dbReference type="Proteomes" id="UP000184436">
    <property type="component" value="Unassembled WGS sequence"/>
</dbReference>
<evidence type="ECO:0000256" key="7">
    <source>
        <dbReference type="ARBA" id="ARBA00022525"/>
    </source>
</evidence>
<dbReference type="PANTHER" id="PTHR43730:SF1">
    <property type="entry name" value="BETA-MANNOSIDASE"/>
    <property type="match status" value="1"/>
</dbReference>
<gene>
    <name evidence="20" type="ORF">SAMN05444349_1501</name>
</gene>
<evidence type="ECO:0000256" key="8">
    <source>
        <dbReference type="ARBA" id="ARBA00022729"/>
    </source>
</evidence>
<organism evidence="20 21">
    <name type="scientific">Bacteroides faecichinchillae</name>
    <dbReference type="NCBI Taxonomy" id="871325"/>
    <lineage>
        <taxon>Bacteria</taxon>
        <taxon>Pseudomonadati</taxon>
        <taxon>Bacteroidota</taxon>
        <taxon>Bacteroidia</taxon>
        <taxon>Bacteroidales</taxon>
        <taxon>Bacteroidaceae</taxon>
        <taxon>Bacteroides</taxon>
    </lineage>
</organism>
<keyword evidence="12" id="KW-0326">Glycosidase</keyword>
<evidence type="ECO:0000256" key="2">
    <source>
        <dbReference type="ARBA" id="ARBA00004371"/>
    </source>
</evidence>
<evidence type="ECO:0000259" key="19">
    <source>
        <dbReference type="Pfam" id="PF22666"/>
    </source>
</evidence>
<evidence type="ECO:0000256" key="14">
    <source>
        <dbReference type="ARBA" id="ARBA00041069"/>
    </source>
</evidence>
<evidence type="ECO:0000259" key="16">
    <source>
        <dbReference type="Pfam" id="PF00703"/>
    </source>
</evidence>
<dbReference type="GO" id="GO:0005764">
    <property type="term" value="C:lysosome"/>
    <property type="evidence" value="ECO:0007669"/>
    <property type="project" value="UniProtKB-SubCell"/>
</dbReference>